<keyword evidence="1" id="KW-0732">Signal</keyword>
<sequence length="454" mass="52832">MFRLYTFLLCVLISQARFIRFYDDFGEVFRNIPDENRLTFNSREWSLINGDSISILNVENLERDFVYHTFPNFDVEGTRYLYRRHIKQDEPVEIELVRAADRLFRYVSQPTRYFYLPSFDNALLEYLEHPPRAPFYEVKFTYNQTLNKYELSHDANLQLLFKTSPILTYIDKSFSWAPRYTLDMYSFDNGRFMAWANLVNNGEKNVRMERAELNAGDIKLLNRVSVDSSRSGMMAMAFASPIKSDPIVVQESGELYGTYVYNINQPIQLEPKCTVSVPFIKPQVQIKRFALYSTSFTTVNSKDKLCKCYRLKSDKFIPKGVLSIREQGRIVGEVAVPDISAGEEYDVELGKDADIGFYRQISIESASKEQTVYKVEVTLENKKSHDIFVKFQEKLFGKYSVDKISTTLLQQALNTDLILKGNELTGKFLLDQNTKKVIRFEVTIQHETSGYKPY</sequence>
<keyword evidence="6" id="KW-1185">Reference proteome</keyword>
<protein>
    <submittedName>
        <fullName evidence="3">Uncharacterized protein</fullName>
    </submittedName>
</protein>
<accession>A0A814CN37</accession>
<dbReference type="Proteomes" id="UP000682733">
    <property type="component" value="Unassembled WGS sequence"/>
</dbReference>
<proteinExistence type="predicted"/>
<evidence type="ECO:0000313" key="2">
    <source>
        <dbReference type="EMBL" id="CAF0838444.1"/>
    </source>
</evidence>
<dbReference type="Proteomes" id="UP000663829">
    <property type="component" value="Unassembled WGS sequence"/>
</dbReference>
<dbReference type="PANTHER" id="PTHR38075">
    <property type="entry name" value="DUF4139 DOMAIN-CONTAINING PROTEIN"/>
    <property type="match status" value="1"/>
</dbReference>
<evidence type="ECO:0000313" key="6">
    <source>
        <dbReference type="Proteomes" id="UP000663829"/>
    </source>
</evidence>
<organism evidence="3 6">
    <name type="scientific">Didymodactylos carnosus</name>
    <dbReference type="NCBI Taxonomy" id="1234261"/>
    <lineage>
        <taxon>Eukaryota</taxon>
        <taxon>Metazoa</taxon>
        <taxon>Spiralia</taxon>
        <taxon>Gnathifera</taxon>
        <taxon>Rotifera</taxon>
        <taxon>Eurotatoria</taxon>
        <taxon>Bdelloidea</taxon>
        <taxon>Philodinida</taxon>
        <taxon>Philodinidae</taxon>
        <taxon>Didymodactylos</taxon>
    </lineage>
</organism>
<dbReference type="OrthoDB" id="10060662at2759"/>
<comment type="caution">
    <text evidence="3">The sequence shown here is derived from an EMBL/GenBank/DDBJ whole genome shotgun (WGS) entry which is preliminary data.</text>
</comment>
<evidence type="ECO:0000313" key="5">
    <source>
        <dbReference type="EMBL" id="CAF3722953.1"/>
    </source>
</evidence>
<dbReference type="EMBL" id="CAJNOQ010002239">
    <property type="protein sequence ID" value="CAF0946843.1"/>
    <property type="molecule type" value="Genomic_DNA"/>
</dbReference>
<dbReference type="AlphaFoldDB" id="A0A814CN37"/>
<name>A0A814CN37_9BILA</name>
<feature type="chain" id="PRO_5036409920" evidence="1">
    <location>
        <begin position="17"/>
        <end position="454"/>
    </location>
</feature>
<dbReference type="PANTHER" id="PTHR38075:SF1">
    <property type="entry name" value="DUF4139 DOMAIN-CONTAINING PROTEIN"/>
    <property type="match status" value="1"/>
</dbReference>
<dbReference type="EMBL" id="CAJOBA010001972">
    <property type="protein sequence ID" value="CAF3623347.1"/>
    <property type="molecule type" value="Genomic_DNA"/>
</dbReference>
<dbReference type="Proteomes" id="UP000677228">
    <property type="component" value="Unassembled WGS sequence"/>
</dbReference>
<reference evidence="3" key="1">
    <citation type="submission" date="2021-02" db="EMBL/GenBank/DDBJ databases">
        <authorList>
            <person name="Nowell W R."/>
        </authorList>
    </citation>
    <scope>NUCLEOTIDE SEQUENCE</scope>
</reference>
<evidence type="ECO:0000313" key="3">
    <source>
        <dbReference type="EMBL" id="CAF0946843.1"/>
    </source>
</evidence>
<feature type="signal peptide" evidence="1">
    <location>
        <begin position="1"/>
        <end position="16"/>
    </location>
</feature>
<evidence type="ECO:0000313" key="4">
    <source>
        <dbReference type="EMBL" id="CAF3623347.1"/>
    </source>
</evidence>
<dbReference type="Proteomes" id="UP000681722">
    <property type="component" value="Unassembled WGS sequence"/>
</dbReference>
<dbReference type="EMBL" id="CAJOBC010002239">
    <property type="protein sequence ID" value="CAF3722953.1"/>
    <property type="molecule type" value="Genomic_DNA"/>
</dbReference>
<evidence type="ECO:0000256" key="1">
    <source>
        <dbReference type="SAM" id="SignalP"/>
    </source>
</evidence>
<dbReference type="EMBL" id="CAJNOK010001972">
    <property type="protein sequence ID" value="CAF0838444.1"/>
    <property type="molecule type" value="Genomic_DNA"/>
</dbReference>
<gene>
    <name evidence="3" type="ORF">GPM918_LOCUS11020</name>
    <name evidence="2" type="ORF">OVA965_LOCUS6517</name>
    <name evidence="5" type="ORF">SRO942_LOCUS11021</name>
    <name evidence="4" type="ORF">TMI583_LOCUS6513</name>
</gene>